<accession>A0A3E0M455</accession>
<feature type="domain" description="PIN" evidence="1">
    <location>
        <begin position="10"/>
        <end position="123"/>
    </location>
</feature>
<gene>
    <name evidence="2" type="ORF">DWQ51_06425</name>
</gene>
<proteinExistence type="predicted"/>
<reference evidence="2 3" key="1">
    <citation type="submission" date="2017-10" db="EMBL/GenBank/DDBJ databases">
        <title>A large-scale comparative metagenomic study reveals the eutrophication-driven functional interactions in six Microcystis-epibionts communities.</title>
        <authorList>
            <person name="Li Q."/>
            <person name="Lin F."/>
        </authorList>
    </citation>
    <scope>NUCLEOTIDE SEQUENCE [LARGE SCALE GENOMIC DNA]</scope>
    <source>
        <strain evidence="2">TW10</strain>
    </source>
</reference>
<evidence type="ECO:0000313" key="3">
    <source>
        <dbReference type="Proteomes" id="UP000257002"/>
    </source>
</evidence>
<dbReference type="AlphaFoldDB" id="A0A3E0M455"/>
<dbReference type="InterPro" id="IPR029060">
    <property type="entry name" value="PIN-like_dom_sf"/>
</dbReference>
<dbReference type="Pfam" id="PF01850">
    <property type="entry name" value="PIN"/>
    <property type="match status" value="1"/>
</dbReference>
<comment type="caution">
    <text evidence="2">The sequence shown here is derived from an EMBL/GenBank/DDBJ whole genome shotgun (WGS) entry which is preliminary data.</text>
</comment>
<evidence type="ECO:0000259" key="1">
    <source>
        <dbReference type="Pfam" id="PF01850"/>
    </source>
</evidence>
<organism evidence="2 3">
    <name type="scientific">Microcystis wesenbergii TW10</name>
    <dbReference type="NCBI Taxonomy" id="2060474"/>
    <lineage>
        <taxon>Bacteria</taxon>
        <taxon>Bacillati</taxon>
        <taxon>Cyanobacteriota</taxon>
        <taxon>Cyanophyceae</taxon>
        <taxon>Oscillatoriophycideae</taxon>
        <taxon>Chroococcales</taxon>
        <taxon>Microcystaceae</taxon>
        <taxon>Microcystis</taxon>
    </lineage>
</organism>
<dbReference type="SUPFAM" id="SSF88723">
    <property type="entry name" value="PIN domain-like"/>
    <property type="match status" value="1"/>
</dbReference>
<dbReference type="Gene3D" id="3.40.50.1010">
    <property type="entry name" value="5'-nuclease"/>
    <property type="match status" value="1"/>
</dbReference>
<dbReference type="Proteomes" id="UP000257002">
    <property type="component" value="Unassembled WGS sequence"/>
</dbReference>
<dbReference type="InterPro" id="IPR002716">
    <property type="entry name" value="PIN_dom"/>
</dbReference>
<dbReference type="EMBL" id="QQWD01000005">
    <property type="protein sequence ID" value="REJ54571.1"/>
    <property type="molecule type" value="Genomic_DNA"/>
</dbReference>
<sequence>MTEFKNHSCFVDSNIWLYAFSTDKKEETKRILAKQLIKEKSIIISTQIINEVFCNLLKKHKLDEKQLFKLIISFYRKYQVISFNLDIFESASNLRTQYHLSFWDSLVIACALFSDANILYSEDMQDGLTINKKFTIINPFKQ</sequence>
<name>A0A3E0M455_9CHRO</name>
<dbReference type="CDD" id="cd18692">
    <property type="entry name" value="PIN_VapC-like"/>
    <property type="match status" value="1"/>
</dbReference>
<protein>
    <submittedName>
        <fullName evidence="2">PIN domain-containing protein</fullName>
    </submittedName>
</protein>
<evidence type="ECO:0000313" key="2">
    <source>
        <dbReference type="EMBL" id="REJ54571.1"/>
    </source>
</evidence>